<feature type="transmembrane region" description="Helical" evidence="6">
    <location>
        <begin position="39"/>
        <end position="63"/>
    </location>
</feature>
<keyword evidence="5" id="KW-0046">Antibiotic resistance</keyword>
<sequence>MSRLRRVPRAVGGALPRPAGAGLARTLVERNILSFRRQWVAFATGFAEPVFYLFSLGIGLGALVGSVTTDAGHSVSYAVFVAPAMLATSAMNAGVMDSTFNVFFKLKYAKLYDSVLATPMGPRDVAVGEVTWSLLRGGAYAAGFLVVAALAGVLPSWWGLLALPAAVFVAFAFSAVGMFATTYMRSWVDFDYVNLVVQPMFLLSATFFPLSAYPGWAQWLVEATPLYHGVALCRALCLGEVGVGLLWHVAYLGVMGAVGVVGAARRVDVLLLR</sequence>
<evidence type="ECO:0000313" key="10">
    <source>
        <dbReference type="Proteomes" id="UP000726105"/>
    </source>
</evidence>
<evidence type="ECO:0000256" key="5">
    <source>
        <dbReference type="ARBA" id="ARBA00023251"/>
    </source>
</evidence>
<dbReference type="EMBL" id="JADKGK010000020">
    <property type="protein sequence ID" value="MBL0004478.1"/>
    <property type="molecule type" value="Genomic_DNA"/>
</dbReference>
<protein>
    <recommendedName>
        <fullName evidence="6">Transport permease protein</fullName>
    </recommendedName>
</protein>
<evidence type="ECO:0000256" key="6">
    <source>
        <dbReference type="RuleBase" id="RU361157"/>
    </source>
</evidence>
<accession>A0A935IYJ0</accession>
<comment type="caution">
    <text evidence="8">The sequence shown here is derived from an EMBL/GenBank/DDBJ whole genome shotgun (WGS) entry which is preliminary data.</text>
</comment>
<dbReference type="InterPro" id="IPR013525">
    <property type="entry name" value="ABC2_TM"/>
</dbReference>
<evidence type="ECO:0000313" key="8">
    <source>
        <dbReference type="EMBL" id="MBK7274717.1"/>
    </source>
</evidence>
<keyword evidence="2 6" id="KW-0812">Transmembrane</keyword>
<dbReference type="GO" id="GO:0140359">
    <property type="term" value="F:ABC-type transporter activity"/>
    <property type="evidence" value="ECO:0007669"/>
    <property type="project" value="InterPro"/>
</dbReference>
<reference evidence="8 10" key="1">
    <citation type="submission" date="2020-10" db="EMBL/GenBank/DDBJ databases">
        <title>Connecting structure to function with the recovery of over 1000 high-quality activated sludge metagenome-assembled genomes encoding full-length rRNA genes using long-read sequencing.</title>
        <authorList>
            <person name="Singleton C.M."/>
            <person name="Petriglieri F."/>
            <person name="Kristensen J.M."/>
            <person name="Kirkegaard R.H."/>
            <person name="Michaelsen T.Y."/>
            <person name="Andersen M.H."/>
            <person name="Karst S.M."/>
            <person name="Dueholm M.S."/>
            <person name="Nielsen P.H."/>
            <person name="Albertsen M."/>
        </authorList>
    </citation>
    <scope>NUCLEOTIDE SEQUENCE [LARGE SCALE GENOMIC DNA]</scope>
    <source>
        <strain evidence="8">Ega_18-Q3-R5-49_MAXAC.001</strain>
        <strain evidence="9">Ribe_18-Q3-R11-54_MAXAC.001</strain>
    </source>
</reference>
<dbReference type="PANTHER" id="PTHR43229">
    <property type="entry name" value="NODULATION PROTEIN J"/>
    <property type="match status" value="1"/>
</dbReference>
<comment type="similarity">
    <text evidence="6">Belongs to the ABC-2 integral membrane protein family.</text>
</comment>
<feature type="transmembrane region" description="Helical" evidence="6">
    <location>
        <begin position="192"/>
        <end position="212"/>
    </location>
</feature>
<evidence type="ECO:0000313" key="9">
    <source>
        <dbReference type="EMBL" id="MBL0004478.1"/>
    </source>
</evidence>
<feature type="transmembrane region" description="Helical" evidence="6">
    <location>
        <begin position="75"/>
        <end position="95"/>
    </location>
</feature>
<feature type="transmembrane region" description="Helical" evidence="6">
    <location>
        <begin position="130"/>
        <end position="151"/>
    </location>
</feature>
<name>A0A935IYJ0_9MICO</name>
<dbReference type="PRINTS" id="PR00164">
    <property type="entry name" value="ABC2TRNSPORT"/>
</dbReference>
<comment type="subcellular location">
    <subcellularLocation>
        <location evidence="6">Cell membrane</location>
        <topology evidence="6">Multi-pass membrane protein</topology>
    </subcellularLocation>
    <subcellularLocation>
        <location evidence="1">Membrane</location>
        <topology evidence="1">Multi-pass membrane protein</topology>
    </subcellularLocation>
</comment>
<dbReference type="PROSITE" id="PS51012">
    <property type="entry name" value="ABC_TM2"/>
    <property type="match status" value="1"/>
</dbReference>
<feature type="domain" description="ABC transmembrane type-2" evidence="7">
    <location>
        <begin position="40"/>
        <end position="270"/>
    </location>
</feature>
<keyword evidence="6" id="KW-1003">Cell membrane</keyword>
<evidence type="ECO:0000256" key="2">
    <source>
        <dbReference type="ARBA" id="ARBA00022692"/>
    </source>
</evidence>
<dbReference type="PANTHER" id="PTHR43229:SF2">
    <property type="entry name" value="NODULATION PROTEIN J"/>
    <property type="match status" value="1"/>
</dbReference>
<dbReference type="Pfam" id="PF01061">
    <property type="entry name" value="ABC2_membrane"/>
    <property type="match status" value="1"/>
</dbReference>
<gene>
    <name evidence="8" type="ORF">IPI13_16725</name>
    <name evidence="9" type="ORF">IPP00_10990</name>
</gene>
<dbReference type="InterPro" id="IPR047817">
    <property type="entry name" value="ABC2_TM_bact-type"/>
</dbReference>
<dbReference type="GO" id="GO:0046677">
    <property type="term" value="P:response to antibiotic"/>
    <property type="evidence" value="ECO:0007669"/>
    <property type="project" value="UniProtKB-KW"/>
</dbReference>
<proteinExistence type="inferred from homology"/>
<organism evidence="8 10">
    <name type="scientific">Candidatus Phosphoribacter hodrii</name>
    <dbReference type="NCBI Taxonomy" id="2953743"/>
    <lineage>
        <taxon>Bacteria</taxon>
        <taxon>Bacillati</taxon>
        <taxon>Actinomycetota</taxon>
        <taxon>Actinomycetes</taxon>
        <taxon>Micrococcales</taxon>
        <taxon>Dermatophilaceae</taxon>
        <taxon>Candidatus Phosphoribacter</taxon>
    </lineage>
</organism>
<dbReference type="GO" id="GO:0043190">
    <property type="term" value="C:ATP-binding cassette (ABC) transporter complex"/>
    <property type="evidence" value="ECO:0007669"/>
    <property type="project" value="InterPro"/>
</dbReference>
<evidence type="ECO:0000256" key="4">
    <source>
        <dbReference type="ARBA" id="ARBA00023136"/>
    </source>
</evidence>
<keyword evidence="4 6" id="KW-0472">Membrane</keyword>
<keyword evidence="6" id="KW-0813">Transport</keyword>
<feature type="transmembrane region" description="Helical" evidence="6">
    <location>
        <begin position="245"/>
        <end position="264"/>
    </location>
</feature>
<dbReference type="EMBL" id="JADJIB010000011">
    <property type="protein sequence ID" value="MBK7274717.1"/>
    <property type="molecule type" value="Genomic_DNA"/>
</dbReference>
<keyword evidence="3 6" id="KW-1133">Transmembrane helix</keyword>
<dbReference type="InterPro" id="IPR051784">
    <property type="entry name" value="Nod_factor_ABC_transporter"/>
</dbReference>
<evidence type="ECO:0000256" key="1">
    <source>
        <dbReference type="ARBA" id="ARBA00004141"/>
    </source>
</evidence>
<dbReference type="Proteomes" id="UP000726105">
    <property type="component" value="Unassembled WGS sequence"/>
</dbReference>
<evidence type="ECO:0000256" key="3">
    <source>
        <dbReference type="ARBA" id="ARBA00022989"/>
    </source>
</evidence>
<dbReference type="InterPro" id="IPR000412">
    <property type="entry name" value="ABC_2_transport"/>
</dbReference>
<evidence type="ECO:0000259" key="7">
    <source>
        <dbReference type="PROSITE" id="PS51012"/>
    </source>
</evidence>
<dbReference type="PIRSF" id="PIRSF006648">
    <property type="entry name" value="DrrB"/>
    <property type="match status" value="1"/>
</dbReference>
<dbReference type="Proteomes" id="UP000886632">
    <property type="component" value="Unassembled WGS sequence"/>
</dbReference>
<feature type="transmembrane region" description="Helical" evidence="6">
    <location>
        <begin position="157"/>
        <end position="180"/>
    </location>
</feature>
<dbReference type="AlphaFoldDB" id="A0A935IYJ0"/>